<feature type="repeat" description="WD" evidence="6">
    <location>
        <begin position="400"/>
        <end position="440"/>
    </location>
</feature>
<dbReference type="InterPro" id="IPR019775">
    <property type="entry name" value="WD40_repeat_CS"/>
</dbReference>
<dbReference type="FunFam" id="2.130.10.10:FF:000178">
    <property type="entry name" value="WD repeat domain 3"/>
    <property type="match status" value="1"/>
</dbReference>
<dbReference type="PRINTS" id="PR00320">
    <property type="entry name" value="GPROTEINBRPT"/>
</dbReference>
<evidence type="ECO:0000256" key="6">
    <source>
        <dbReference type="PROSITE-ProRule" id="PRU00221"/>
    </source>
</evidence>
<evidence type="ECO:0000256" key="5">
    <source>
        <dbReference type="ARBA" id="ARBA00038229"/>
    </source>
</evidence>
<evidence type="ECO:0000313" key="9">
    <source>
        <dbReference type="Proteomes" id="UP001234581"/>
    </source>
</evidence>
<dbReference type="Proteomes" id="UP001234581">
    <property type="component" value="Unassembled WGS sequence"/>
</dbReference>
<dbReference type="GO" id="GO:0030515">
    <property type="term" value="F:snoRNA binding"/>
    <property type="evidence" value="ECO:0007669"/>
    <property type="project" value="TreeGrafter"/>
</dbReference>
<evidence type="ECO:0000256" key="2">
    <source>
        <dbReference type="ARBA" id="ARBA00022574"/>
    </source>
</evidence>
<comment type="caution">
    <text evidence="8">The sequence shown here is derived from an EMBL/GenBank/DDBJ whole genome shotgun (WGS) entry which is preliminary data.</text>
</comment>
<dbReference type="PROSITE" id="PS00678">
    <property type="entry name" value="WD_REPEATS_1"/>
    <property type="match status" value="3"/>
</dbReference>
<keyword evidence="4" id="KW-0539">Nucleus</keyword>
<feature type="repeat" description="WD" evidence="6">
    <location>
        <begin position="143"/>
        <end position="192"/>
    </location>
</feature>
<dbReference type="GeneID" id="83217118"/>
<dbReference type="InterPro" id="IPR015943">
    <property type="entry name" value="WD40/YVTN_repeat-like_dom_sf"/>
</dbReference>
<feature type="repeat" description="WD" evidence="6">
    <location>
        <begin position="574"/>
        <end position="615"/>
    </location>
</feature>
<evidence type="ECO:0000259" key="7">
    <source>
        <dbReference type="Pfam" id="PF04003"/>
    </source>
</evidence>
<dbReference type="Pfam" id="PF25173">
    <property type="entry name" value="Beta-prop_WDR3_1st"/>
    <property type="match status" value="1"/>
</dbReference>
<dbReference type="InterPro" id="IPR036322">
    <property type="entry name" value="WD40_repeat_dom_sf"/>
</dbReference>
<protein>
    <recommendedName>
        <fullName evidence="7">Small-subunit processome Utp12 domain-containing protein</fullName>
    </recommendedName>
</protein>
<feature type="repeat" description="WD" evidence="6">
    <location>
        <begin position="481"/>
        <end position="522"/>
    </location>
</feature>
<dbReference type="CDD" id="cd00200">
    <property type="entry name" value="WD40"/>
    <property type="match status" value="2"/>
</dbReference>
<evidence type="ECO:0000256" key="1">
    <source>
        <dbReference type="ARBA" id="ARBA00004604"/>
    </source>
</evidence>
<keyword evidence="3" id="KW-0677">Repeat</keyword>
<evidence type="ECO:0000313" key="8">
    <source>
        <dbReference type="EMBL" id="KAJ8654662.1"/>
    </source>
</evidence>
<dbReference type="InterPro" id="IPR001680">
    <property type="entry name" value="WD40_rpt"/>
</dbReference>
<dbReference type="RefSeq" id="XP_058339576.1">
    <property type="nucleotide sequence ID" value="XM_058489700.1"/>
</dbReference>
<evidence type="ECO:0000256" key="3">
    <source>
        <dbReference type="ARBA" id="ARBA00022737"/>
    </source>
</evidence>
<dbReference type="Pfam" id="PF04003">
    <property type="entry name" value="Utp12"/>
    <property type="match status" value="1"/>
</dbReference>
<sequence length="923" mass="103814">MVKAYLRYEPTASFGVINSTLSNIIYDATGKLAIAPALEQVILWDLKKGTKVGQWKESNNTAAVTCIAKSPNNRDYAVGYADGMVRLWTADTTAESATVTLSGHRGAVTALTFDQDGTRLASGSQDTDIIVWDVVAEMGLYRLKGHKEQITCLKFLSGRRDESTATDGYILSSSKDTLLKLWDLSSQFCRETVVGHRTEVWSFDVDPEQNVIISGGAEPQLKAWKIDWSILDKPIEELDTMQVDGEDNSAPALAKGITLYGNVPRSARDRVVSIKFHPSGKFVGVQSNDKTVELYQVREHDEIRKKIQRRRKRAKEKGKDIEISDDILAEDLYHSYIIVRAPTKIRSFDFPPKNDYEKKGHVQVMVSLNDNVIEVYNAPLPADKKADPTLEPSRQASIDMHGHRSDIRAVALSSDDEVLASASNGLLKIWNVKTRSCIRSIECGYALCCAFLPGNRHILVGTKAGMLELYDLGSSSLVESVKGHSGAVYSMQMRPDKRGFVTGGADKDVKFWDFKLDESVKPKRLTFVHMRTLKMSDEILCVRYSPDQNLIAVSLLDSTVKVFYHDTLKFFLSLYGHKLPVLSMDISSDNTLIATGSADKNVKIWGLDFGDCHKSIFAHQESVTGVQFVHGTHYFFSISKDKVVKYWDGDKFENIMKLQGHHGEVWALAIAKHGSFVVTGSHDRSLRIWEKTDEQLFLEEEREKELEELYESTLVSQMEKADVNDMELDSAGKQTMETLKAGERIIEALDLADEEKQGWEAYEAAKAKGMPAQPPQRNPILIAMGDVAPDRYVLNVVEKIKANDLEEALLVLPFSKVLSLLSYIESWAKKNWNIIVISRVLFALIKINHNQIVANRIMRPMLDSIRYHLREGLQRQKDIMGFNRAALGYLRRDWEARNTAEFFDESSATPDTSNKRVFTQLSS</sequence>
<keyword evidence="9" id="KW-1185">Reference proteome</keyword>
<accession>A0AAD7UXS5</accession>
<feature type="repeat" description="WD" evidence="6">
    <location>
        <begin position="616"/>
        <end position="648"/>
    </location>
</feature>
<dbReference type="Gene3D" id="2.130.10.10">
    <property type="entry name" value="YVTN repeat-like/Quinoprotein amine dehydrogenase"/>
    <property type="match status" value="4"/>
</dbReference>
<dbReference type="AlphaFoldDB" id="A0AAD7UXS5"/>
<dbReference type="EMBL" id="JARTCD010000058">
    <property type="protein sequence ID" value="KAJ8654662.1"/>
    <property type="molecule type" value="Genomic_DNA"/>
</dbReference>
<evidence type="ECO:0000256" key="4">
    <source>
        <dbReference type="ARBA" id="ARBA00023242"/>
    </source>
</evidence>
<dbReference type="SUPFAM" id="SSF50978">
    <property type="entry name" value="WD40 repeat-like"/>
    <property type="match status" value="2"/>
</dbReference>
<dbReference type="InterPro" id="IPR051570">
    <property type="entry name" value="TBC1_cilium_biogenesis"/>
</dbReference>
<organism evidence="8 9">
    <name type="scientific">Lichtheimia ornata</name>
    <dbReference type="NCBI Taxonomy" id="688661"/>
    <lineage>
        <taxon>Eukaryota</taxon>
        <taxon>Fungi</taxon>
        <taxon>Fungi incertae sedis</taxon>
        <taxon>Mucoromycota</taxon>
        <taxon>Mucoromycotina</taxon>
        <taxon>Mucoromycetes</taxon>
        <taxon>Mucorales</taxon>
        <taxon>Lichtheimiaceae</taxon>
        <taxon>Lichtheimia</taxon>
    </lineage>
</organism>
<dbReference type="GO" id="GO:0032040">
    <property type="term" value="C:small-subunit processome"/>
    <property type="evidence" value="ECO:0007669"/>
    <property type="project" value="TreeGrafter"/>
</dbReference>
<feature type="repeat" description="WD" evidence="6">
    <location>
        <begin position="101"/>
        <end position="134"/>
    </location>
</feature>
<comment type="similarity">
    <text evidence="5">Belongs to the WD repeat WDR3/UTP12 family.</text>
</comment>
<dbReference type="InterPro" id="IPR020472">
    <property type="entry name" value="WD40_PAC1"/>
</dbReference>
<dbReference type="SMART" id="SM00320">
    <property type="entry name" value="WD40"/>
    <property type="match status" value="12"/>
</dbReference>
<keyword evidence="2 6" id="KW-0853">WD repeat</keyword>
<comment type="subcellular location">
    <subcellularLocation>
        <location evidence="1">Nucleus</location>
        <location evidence="1">Nucleolus</location>
    </subcellularLocation>
</comment>
<name>A0AAD7UXS5_9FUNG</name>
<dbReference type="InterPro" id="IPR007148">
    <property type="entry name" value="SSU_processome_Utp12"/>
</dbReference>
<dbReference type="FunFam" id="2.130.10.10:FF:000157">
    <property type="entry name" value="WD repeat domain 3"/>
    <property type="match status" value="1"/>
</dbReference>
<feature type="repeat" description="WD" evidence="6">
    <location>
        <begin position="57"/>
        <end position="98"/>
    </location>
</feature>
<dbReference type="Pfam" id="PF25172">
    <property type="entry name" value="Beta-prop_WDR3_2nd"/>
    <property type="match status" value="1"/>
</dbReference>
<proteinExistence type="inferred from homology"/>
<dbReference type="PANTHER" id="PTHR19853:SF0">
    <property type="entry name" value="WD REPEAT-CONTAINING PROTEIN 3"/>
    <property type="match status" value="1"/>
</dbReference>
<feature type="repeat" description="WD" evidence="6">
    <location>
        <begin position="193"/>
        <end position="227"/>
    </location>
</feature>
<feature type="domain" description="Small-subunit processome Utp12" evidence="7">
    <location>
        <begin position="789"/>
        <end position="891"/>
    </location>
</feature>
<dbReference type="GO" id="GO:0034388">
    <property type="term" value="C:Pwp2p-containing subcomplex of 90S preribosome"/>
    <property type="evidence" value="ECO:0007669"/>
    <property type="project" value="TreeGrafter"/>
</dbReference>
<dbReference type="PANTHER" id="PTHR19853">
    <property type="entry name" value="WD REPEAT CONTAINING PROTEIN 3 WDR3"/>
    <property type="match status" value="1"/>
</dbReference>
<dbReference type="GO" id="GO:0030490">
    <property type="term" value="P:maturation of SSU-rRNA"/>
    <property type="evidence" value="ECO:0007669"/>
    <property type="project" value="TreeGrafter"/>
</dbReference>
<dbReference type="PROSITE" id="PS50082">
    <property type="entry name" value="WD_REPEATS_2"/>
    <property type="match status" value="9"/>
</dbReference>
<reference evidence="8 9" key="1">
    <citation type="submission" date="2023-03" db="EMBL/GenBank/DDBJ databases">
        <title>Genome sequence of Lichtheimia ornata CBS 291.66.</title>
        <authorList>
            <person name="Mohabir J.T."/>
            <person name="Shea T.P."/>
            <person name="Kurbessoian T."/>
            <person name="Berby B."/>
            <person name="Fontaine J."/>
            <person name="Livny J."/>
            <person name="Gnirke A."/>
            <person name="Stajich J.E."/>
            <person name="Cuomo C.A."/>
        </authorList>
    </citation>
    <scope>NUCLEOTIDE SEQUENCE [LARGE SCALE GENOMIC DNA]</scope>
    <source>
        <strain evidence="8">CBS 291.66</strain>
    </source>
</reference>
<gene>
    <name evidence="8" type="ORF">O0I10_009713</name>
</gene>
<feature type="repeat" description="WD" evidence="6">
    <location>
        <begin position="658"/>
        <end position="690"/>
    </location>
</feature>
<dbReference type="PROSITE" id="PS50294">
    <property type="entry name" value="WD_REPEATS_REGION"/>
    <property type="match status" value="6"/>
</dbReference>